<organism evidence="1 2">
    <name type="scientific">Racocetra persica</name>
    <dbReference type="NCBI Taxonomy" id="160502"/>
    <lineage>
        <taxon>Eukaryota</taxon>
        <taxon>Fungi</taxon>
        <taxon>Fungi incertae sedis</taxon>
        <taxon>Mucoromycota</taxon>
        <taxon>Glomeromycotina</taxon>
        <taxon>Glomeromycetes</taxon>
        <taxon>Diversisporales</taxon>
        <taxon>Gigasporaceae</taxon>
        <taxon>Racocetra</taxon>
    </lineage>
</organism>
<feature type="non-terminal residue" evidence="1">
    <location>
        <position position="507"/>
    </location>
</feature>
<name>A0ACA9R153_9GLOM</name>
<comment type="caution">
    <text evidence="1">The sequence shown here is derived from an EMBL/GenBank/DDBJ whole genome shotgun (WGS) entry which is preliminary data.</text>
</comment>
<reference evidence="1" key="1">
    <citation type="submission" date="2021-06" db="EMBL/GenBank/DDBJ databases">
        <authorList>
            <person name="Kallberg Y."/>
            <person name="Tangrot J."/>
            <person name="Rosling A."/>
        </authorList>
    </citation>
    <scope>NUCLEOTIDE SEQUENCE</scope>
    <source>
        <strain evidence="1">MA461A</strain>
    </source>
</reference>
<sequence>MIFQNIIETINLSNCLEVITLILATYIFNFYYNYFTRTNRLPGPFPLPFIGNYHNYAYDSKRFYEQCQQKYGDISEIMLDRRYIILSKPQYIKDLFGSSAFFPRIPYSQGTVEIGMYGHGIVFNEDQKSWSYNKRFFTESLSIKFMDASIESTNQLFKELSEYWQSLGSQNTSKKKNNNWVLETDFSAWLHGFTNDLISTIITGKRTYSIASYYNTQSDRRSEHPDALIENGDKFVKAILKFVESFVFVMFVNPFMRHYVPIIRDISNYYLKKRKYLFDELDSIITKRRKEIEEMAMDTEKKTDMLTSLIIAKMEDKDIRGNLLDAFLGGTDTTANSFCFITYYICKHPEVKQKMLSEIDFVLSDRFYVSSSDLNKLKYCEAIIKETGRVLTTAGFTFRYVPNECEVAGYKWPAGTYFLLNFYGVHSHPKSWIDPKVFNPDRFYNDSPPDLMIFGLGRRACPGKNLAMNELLSLMALVYKHYNVDLVNINEPLKLFISGITNCKELK</sequence>
<evidence type="ECO:0000313" key="1">
    <source>
        <dbReference type="EMBL" id="CAG8772185.1"/>
    </source>
</evidence>
<dbReference type="EMBL" id="CAJVQC010041056">
    <property type="protein sequence ID" value="CAG8772185.1"/>
    <property type="molecule type" value="Genomic_DNA"/>
</dbReference>
<keyword evidence="2" id="KW-1185">Reference proteome</keyword>
<gene>
    <name evidence="1" type="ORF">RPERSI_LOCUS16545</name>
</gene>
<accession>A0ACA9R153</accession>
<proteinExistence type="predicted"/>
<protein>
    <submittedName>
        <fullName evidence="1">20924_t:CDS:1</fullName>
    </submittedName>
</protein>
<evidence type="ECO:0000313" key="2">
    <source>
        <dbReference type="Proteomes" id="UP000789920"/>
    </source>
</evidence>
<dbReference type="Proteomes" id="UP000789920">
    <property type="component" value="Unassembled WGS sequence"/>
</dbReference>